<keyword evidence="7" id="KW-0999">Mitochondrion inner membrane</keyword>
<feature type="domain" description="EF-hand" evidence="14">
    <location>
        <begin position="10"/>
        <end position="45"/>
    </location>
</feature>
<dbReference type="InterPro" id="IPR018247">
    <property type="entry name" value="EF_Hand_1_Ca_BS"/>
</dbReference>
<keyword evidence="4 12" id="KW-0812">Transmembrane</keyword>
<dbReference type="PRINTS" id="PR00928">
    <property type="entry name" value="GRAVESDC"/>
</dbReference>
<evidence type="ECO:0000256" key="12">
    <source>
        <dbReference type="PROSITE-ProRule" id="PRU00282"/>
    </source>
</evidence>
<feature type="repeat" description="Solcar" evidence="12">
    <location>
        <begin position="270"/>
        <end position="355"/>
    </location>
</feature>
<feature type="repeat" description="Solcar" evidence="12">
    <location>
        <begin position="178"/>
        <end position="261"/>
    </location>
</feature>
<dbReference type="AlphaFoldDB" id="A0A9N9RSN3"/>
<dbReference type="SUPFAM" id="SSF47473">
    <property type="entry name" value="EF-hand"/>
    <property type="match status" value="1"/>
</dbReference>
<dbReference type="SUPFAM" id="SSF103506">
    <property type="entry name" value="Mitochondrial carrier"/>
    <property type="match status" value="1"/>
</dbReference>
<dbReference type="OrthoDB" id="270584at2759"/>
<evidence type="ECO:0000256" key="1">
    <source>
        <dbReference type="ARBA" id="ARBA00004448"/>
    </source>
</evidence>
<keyword evidence="5" id="KW-0479">Metal-binding</keyword>
<evidence type="ECO:0000256" key="8">
    <source>
        <dbReference type="ARBA" id="ARBA00022837"/>
    </source>
</evidence>
<dbReference type="PANTHER" id="PTHR24089">
    <property type="entry name" value="SOLUTE CARRIER FAMILY 25"/>
    <property type="match status" value="1"/>
</dbReference>
<evidence type="ECO:0000256" key="13">
    <source>
        <dbReference type="RuleBase" id="RU000488"/>
    </source>
</evidence>
<keyword evidence="9" id="KW-1133">Transmembrane helix</keyword>
<dbReference type="InterPro" id="IPR018108">
    <property type="entry name" value="MCP_transmembrane"/>
</dbReference>
<dbReference type="Proteomes" id="UP001153620">
    <property type="component" value="Chromosome 2"/>
</dbReference>
<evidence type="ECO:0000259" key="14">
    <source>
        <dbReference type="PROSITE" id="PS50222"/>
    </source>
</evidence>
<dbReference type="SMART" id="SM00054">
    <property type="entry name" value="EFh"/>
    <property type="match status" value="4"/>
</dbReference>
<name>A0A9N9RSN3_9DIPT</name>
<evidence type="ECO:0000256" key="7">
    <source>
        <dbReference type="ARBA" id="ARBA00022792"/>
    </source>
</evidence>
<feature type="domain" description="EF-hand" evidence="14">
    <location>
        <begin position="72"/>
        <end position="107"/>
    </location>
</feature>
<dbReference type="FunFam" id="1.10.238.10:FF:000028">
    <property type="entry name" value="Putative calcium-binding mitochondrial carrier protein scamc-2"/>
    <property type="match status" value="1"/>
</dbReference>
<dbReference type="EMBL" id="OU895878">
    <property type="protein sequence ID" value="CAG9802306.1"/>
    <property type="molecule type" value="Genomic_DNA"/>
</dbReference>
<keyword evidence="8" id="KW-0106">Calcium</keyword>
<dbReference type="GO" id="GO:0055085">
    <property type="term" value="P:transmembrane transport"/>
    <property type="evidence" value="ECO:0007669"/>
    <property type="project" value="InterPro"/>
</dbReference>
<comment type="similarity">
    <text evidence="2 13">Belongs to the mitochondrial carrier (TC 2.A.29) family.</text>
</comment>
<dbReference type="CDD" id="cd00051">
    <property type="entry name" value="EFh"/>
    <property type="match status" value="1"/>
</dbReference>
<feature type="repeat" description="Solcar" evidence="12">
    <location>
        <begin position="365"/>
        <end position="467"/>
    </location>
</feature>
<organism evidence="15 16">
    <name type="scientific">Chironomus riparius</name>
    <dbReference type="NCBI Taxonomy" id="315576"/>
    <lineage>
        <taxon>Eukaryota</taxon>
        <taxon>Metazoa</taxon>
        <taxon>Ecdysozoa</taxon>
        <taxon>Arthropoda</taxon>
        <taxon>Hexapoda</taxon>
        <taxon>Insecta</taxon>
        <taxon>Pterygota</taxon>
        <taxon>Neoptera</taxon>
        <taxon>Endopterygota</taxon>
        <taxon>Diptera</taxon>
        <taxon>Nematocera</taxon>
        <taxon>Chironomoidea</taxon>
        <taxon>Chironomidae</taxon>
        <taxon>Chironominae</taxon>
        <taxon>Chironomus</taxon>
    </lineage>
</organism>
<comment type="subcellular location">
    <subcellularLocation>
        <location evidence="1">Mitochondrion inner membrane</location>
        <topology evidence="1">Multi-pass membrane protein</topology>
    </subcellularLocation>
</comment>
<evidence type="ECO:0000256" key="2">
    <source>
        <dbReference type="ARBA" id="ARBA00006375"/>
    </source>
</evidence>
<proteinExistence type="inferred from homology"/>
<dbReference type="PROSITE" id="PS50222">
    <property type="entry name" value="EF_HAND_2"/>
    <property type="match status" value="3"/>
</dbReference>
<keyword evidence="10" id="KW-0496">Mitochondrion</keyword>
<protein>
    <recommendedName>
        <fullName evidence="14">EF-hand domain-containing protein</fullName>
    </recommendedName>
</protein>
<dbReference type="PROSITE" id="PS00018">
    <property type="entry name" value="EF_HAND_1"/>
    <property type="match status" value="1"/>
</dbReference>
<dbReference type="FunFam" id="1.50.40.10:FF:000003">
    <property type="entry name" value="Putative calcium-binding mitochondrial carrier protein scamc-2"/>
    <property type="match status" value="1"/>
</dbReference>
<dbReference type="Gene3D" id="1.10.238.10">
    <property type="entry name" value="EF-hand"/>
    <property type="match status" value="2"/>
</dbReference>
<dbReference type="InterPro" id="IPR002067">
    <property type="entry name" value="MCP"/>
</dbReference>
<keyword evidence="6" id="KW-0677">Repeat</keyword>
<dbReference type="InterPro" id="IPR023395">
    <property type="entry name" value="MCP_dom_sf"/>
</dbReference>
<gene>
    <name evidence="15" type="ORF">CHIRRI_LOCUS5218</name>
</gene>
<sequence>MGESELLDEKDIKKYEQIFKKLDVNHNGRVDIHNLRDELGMSEKYAQQFIAKSDSDSSGDVSLKEFIGYLQDQEKNLRLQFSKLDRNHDGKVELDEMITAFKELGVNMDYGEAVKLFKRMDKDGSLDISYNEWRSFLLLAPSTDIHDIVKYWRHSTYLDIGEDFTVPDDFTETELKTGLWWRHLVAGAIAGGVSRTSTAPADRLRVMLQVYHSKQKMTECFSYMLKEGGWRSLWRGNGLNVVKIAPESALKFMVYEQVKRFIRGETNRPLTIFERFVSGAVAGCVSQSAIYPMEVLKTRLAIRKTGQYNGVVDAIKKIYVNEGIRTFYRGYIPNLLGIIPYAGIDLAVYETLKRHYLSTNGSQVPQVWLLLACGSTSSTIAQVVSYPLALVRTKLQAMKVKTTEVSLNAEGIAMAHPIRDHTMSTMFKKIIREEGFQGLYRGITPNFIKVLPAVSISYISYELISQKLGINMA</sequence>
<evidence type="ECO:0000256" key="3">
    <source>
        <dbReference type="ARBA" id="ARBA00022448"/>
    </source>
</evidence>
<evidence type="ECO:0000313" key="15">
    <source>
        <dbReference type="EMBL" id="CAG9802306.1"/>
    </source>
</evidence>
<feature type="domain" description="EF-hand" evidence="14">
    <location>
        <begin position="108"/>
        <end position="143"/>
    </location>
</feature>
<dbReference type="PROSITE" id="PS50920">
    <property type="entry name" value="SOLCAR"/>
    <property type="match status" value="3"/>
</dbReference>
<accession>A0A9N9RSN3</accession>
<dbReference type="Gene3D" id="1.50.40.10">
    <property type="entry name" value="Mitochondrial carrier domain"/>
    <property type="match status" value="1"/>
</dbReference>
<evidence type="ECO:0000256" key="9">
    <source>
        <dbReference type="ARBA" id="ARBA00022989"/>
    </source>
</evidence>
<keyword evidence="16" id="KW-1185">Reference proteome</keyword>
<reference evidence="15" key="1">
    <citation type="submission" date="2022-01" db="EMBL/GenBank/DDBJ databases">
        <authorList>
            <person name="King R."/>
        </authorList>
    </citation>
    <scope>NUCLEOTIDE SEQUENCE</scope>
</reference>
<reference evidence="15" key="2">
    <citation type="submission" date="2022-10" db="EMBL/GenBank/DDBJ databases">
        <authorList>
            <consortium name="ENA_rothamsted_submissions"/>
            <consortium name="culmorum"/>
            <person name="King R."/>
        </authorList>
    </citation>
    <scope>NUCLEOTIDE SEQUENCE</scope>
</reference>
<dbReference type="Pfam" id="PF00153">
    <property type="entry name" value="Mito_carr"/>
    <property type="match status" value="3"/>
</dbReference>
<dbReference type="InterPro" id="IPR002048">
    <property type="entry name" value="EF_hand_dom"/>
</dbReference>
<dbReference type="InterPro" id="IPR011992">
    <property type="entry name" value="EF-hand-dom_pair"/>
</dbReference>
<dbReference type="Pfam" id="PF13499">
    <property type="entry name" value="EF-hand_7"/>
    <property type="match status" value="2"/>
</dbReference>
<keyword evidence="3 13" id="KW-0813">Transport</keyword>
<keyword evidence="11 12" id="KW-0472">Membrane</keyword>
<dbReference type="PRINTS" id="PR00926">
    <property type="entry name" value="MITOCARRIER"/>
</dbReference>
<dbReference type="GO" id="GO:0005743">
    <property type="term" value="C:mitochondrial inner membrane"/>
    <property type="evidence" value="ECO:0007669"/>
    <property type="project" value="UniProtKB-SubCell"/>
</dbReference>
<evidence type="ECO:0000256" key="6">
    <source>
        <dbReference type="ARBA" id="ARBA00022737"/>
    </source>
</evidence>
<evidence type="ECO:0000256" key="11">
    <source>
        <dbReference type="ARBA" id="ARBA00023136"/>
    </source>
</evidence>
<evidence type="ECO:0000313" key="16">
    <source>
        <dbReference type="Proteomes" id="UP001153620"/>
    </source>
</evidence>
<evidence type="ECO:0000256" key="4">
    <source>
        <dbReference type="ARBA" id="ARBA00022692"/>
    </source>
</evidence>
<dbReference type="InterPro" id="IPR002167">
    <property type="entry name" value="GDC-like"/>
</dbReference>
<evidence type="ECO:0000256" key="5">
    <source>
        <dbReference type="ARBA" id="ARBA00022723"/>
    </source>
</evidence>
<evidence type="ECO:0000256" key="10">
    <source>
        <dbReference type="ARBA" id="ARBA00023128"/>
    </source>
</evidence>
<dbReference type="GO" id="GO:0005509">
    <property type="term" value="F:calcium ion binding"/>
    <property type="evidence" value="ECO:0007669"/>
    <property type="project" value="InterPro"/>
</dbReference>